<keyword evidence="5" id="KW-0378">Hydrolase</keyword>
<evidence type="ECO:0000313" key="13">
    <source>
        <dbReference type="Proteomes" id="UP000748531"/>
    </source>
</evidence>
<evidence type="ECO:0000256" key="10">
    <source>
        <dbReference type="SAM" id="MobiDB-lite"/>
    </source>
</evidence>
<dbReference type="PRINTS" id="PR01270">
    <property type="entry name" value="HDASUPER"/>
</dbReference>
<protein>
    <recommendedName>
        <fullName evidence="3">histone deacetylase</fullName>
        <ecNumber evidence="3">3.5.1.98</ecNumber>
    </recommendedName>
</protein>
<dbReference type="InterPro" id="IPR023801">
    <property type="entry name" value="His_deacetylse_dom"/>
</dbReference>
<gene>
    <name evidence="12" type="ORF">PHET_03140</name>
</gene>
<dbReference type="PANTHER" id="PTHR10625">
    <property type="entry name" value="HISTONE DEACETYLASE HDAC1-RELATED"/>
    <property type="match status" value="1"/>
</dbReference>
<dbReference type="PANTHER" id="PTHR10625:SF5">
    <property type="entry name" value="HISTONE DEACETYLASE"/>
    <property type="match status" value="1"/>
</dbReference>
<keyword evidence="9" id="KW-0539">Nucleus</keyword>
<keyword evidence="4" id="KW-0678">Repressor</keyword>
<dbReference type="GO" id="GO:0000118">
    <property type="term" value="C:histone deacetylase complex"/>
    <property type="evidence" value="ECO:0007669"/>
    <property type="project" value="TreeGrafter"/>
</dbReference>
<evidence type="ECO:0000259" key="11">
    <source>
        <dbReference type="Pfam" id="PF00850"/>
    </source>
</evidence>
<keyword evidence="13" id="KW-1185">Reference proteome</keyword>
<dbReference type="InterPro" id="IPR000286">
    <property type="entry name" value="HDACs"/>
</dbReference>
<keyword evidence="8" id="KW-0804">Transcription</keyword>
<organism evidence="12 13">
    <name type="scientific">Paragonimus heterotremus</name>
    <dbReference type="NCBI Taxonomy" id="100268"/>
    <lineage>
        <taxon>Eukaryota</taxon>
        <taxon>Metazoa</taxon>
        <taxon>Spiralia</taxon>
        <taxon>Lophotrochozoa</taxon>
        <taxon>Platyhelminthes</taxon>
        <taxon>Trematoda</taxon>
        <taxon>Digenea</taxon>
        <taxon>Plagiorchiida</taxon>
        <taxon>Troglotremata</taxon>
        <taxon>Troglotrematidae</taxon>
        <taxon>Paragonimus</taxon>
    </lineage>
</organism>
<comment type="similarity">
    <text evidence="2">Belongs to the histone deacetylase family. HD type 2 subfamily.</text>
</comment>
<evidence type="ECO:0000256" key="3">
    <source>
        <dbReference type="ARBA" id="ARBA00012111"/>
    </source>
</evidence>
<dbReference type="OrthoDB" id="424012at2759"/>
<evidence type="ECO:0000256" key="6">
    <source>
        <dbReference type="ARBA" id="ARBA00022853"/>
    </source>
</evidence>
<keyword evidence="6" id="KW-0156">Chromatin regulator</keyword>
<name>A0A8J4TCA3_9TREM</name>
<comment type="subcellular location">
    <subcellularLocation>
        <location evidence="1">Nucleus</location>
    </subcellularLocation>
</comment>
<dbReference type="GO" id="GO:0141221">
    <property type="term" value="F:histone deacetylase activity, hydrolytic mechanism"/>
    <property type="evidence" value="ECO:0007669"/>
    <property type="project" value="UniProtKB-EC"/>
</dbReference>
<dbReference type="SUPFAM" id="SSF52768">
    <property type="entry name" value="Arginase/deacetylase"/>
    <property type="match status" value="2"/>
</dbReference>
<dbReference type="GO" id="GO:0040029">
    <property type="term" value="P:epigenetic regulation of gene expression"/>
    <property type="evidence" value="ECO:0007669"/>
    <property type="project" value="TreeGrafter"/>
</dbReference>
<feature type="domain" description="Histone deacetylase" evidence="11">
    <location>
        <begin position="631"/>
        <end position="855"/>
    </location>
</feature>
<feature type="compositionally biased region" description="Polar residues" evidence="10">
    <location>
        <begin position="939"/>
        <end position="950"/>
    </location>
</feature>
<comment type="caution">
    <text evidence="12">The sequence shown here is derived from an EMBL/GenBank/DDBJ whole genome shotgun (WGS) entry which is preliminary data.</text>
</comment>
<dbReference type="EMBL" id="LUCH01001267">
    <property type="protein sequence ID" value="KAF5403363.1"/>
    <property type="molecule type" value="Genomic_DNA"/>
</dbReference>
<evidence type="ECO:0000256" key="4">
    <source>
        <dbReference type="ARBA" id="ARBA00022491"/>
    </source>
</evidence>
<accession>A0A8J4TCA3</accession>
<evidence type="ECO:0000256" key="1">
    <source>
        <dbReference type="ARBA" id="ARBA00004123"/>
    </source>
</evidence>
<feature type="region of interest" description="Disordered" evidence="10">
    <location>
        <begin position="923"/>
        <end position="950"/>
    </location>
</feature>
<dbReference type="InterPro" id="IPR023696">
    <property type="entry name" value="Ureohydrolase_dom_sf"/>
</dbReference>
<dbReference type="InterPro" id="IPR037138">
    <property type="entry name" value="His_deacetylse_dom_sf"/>
</dbReference>
<dbReference type="Pfam" id="PF00850">
    <property type="entry name" value="Hist_deacetyl"/>
    <property type="match status" value="2"/>
</dbReference>
<evidence type="ECO:0000256" key="2">
    <source>
        <dbReference type="ARBA" id="ARBA00007738"/>
    </source>
</evidence>
<proteinExistence type="inferred from homology"/>
<evidence type="ECO:0000256" key="9">
    <source>
        <dbReference type="ARBA" id="ARBA00023242"/>
    </source>
</evidence>
<feature type="domain" description="Histone deacetylase" evidence="11">
    <location>
        <begin position="999"/>
        <end position="1127"/>
    </location>
</feature>
<feature type="region of interest" description="Disordered" evidence="10">
    <location>
        <begin position="996"/>
        <end position="1030"/>
    </location>
</feature>
<evidence type="ECO:0000256" key="8">
    <source>
        <dbReference type="ARBA" id="ARBA00023163"/>
    </source>
</evidence>
<evidence type="ECO:0000256" key="5">
    <source>
        <dbReference type="ARBA" id="ARBA00022801"/>
    </source>
</evidence>
<dbReference type="Proteomes" id="UP000748531">
    <property type="component" value="Unassembled WGS sequence"/>
</dbReference>
<evidence type="ECO:0000313" key="12">
    <source>
        <dbReference type="EMBL" id="KAF5403363.1"/>
    </source>
</evidence>
<feature type="compositionally biased region" description="Basic and acidic residues" evidence="10">
    <location>
        <begin position="925"/>
        <end position="936"/>
    </location>
</feature>
<reference evidence="12" key="1">
    <citation type="submission" date="2019-05" db="EMBL/GenBank/DDBJ databases">
        <title>Annotation for the trematode Paragonimus heterotremus.</title>
        <authorList>
            <person name="Choi Y.-J."/>
        </authorList>
    </citation>
    <scope>NUCLEOTIDE SEQUENCE</scope>
    <source>
        <strain evidence="12">LC</strain>
    </source>
</reference>
<evidence type="ECO:0000256" key="7">
    <source>
        <dbReference type="ARBA" id="ARBA00023015"/>
    </source>
</evidence>
<sequence length="1268" mass="139140">MLSWSPMDERSTVNSIKRTHSLAQLNETHMTTSATSLFSPHNPTTSNASAVVSAATNTRLVRSAIMSRQPSFDQEVVDGPKSSTQVKQLLKNHVLNRRRRYAAADRNWHEDDKPHVSSMPHTYGNSFGHRLSPSHDQSPEFLIDRRVGHWHSADSTNSIDLESNCGSMTRALDGFHQCCRTSTTTGEHQGLPVYRRASVTGSFVSHNQTPEQPGINEDQQLLLLDVLERLTAHVALSEHNDEAGAKQNPLLTPLEFATRLGSDIRKTTSESNLFDGSWPLRLVSQLLCDPSMQSGDCIVPEAQSVHTINSLPSECVPMVPARRLSSDRRRNSSSLQAQVLHMLNSMAAMRRRRSTALEPLVEPPFRSESVDLSTDRVLDTQNKVPVHLSSRSVQSNAHVDSILTRATNEAQWKTCLVGPNRIVDAEKPQGFLKTTRSLDPKFHLVGSAANCPTVLSRENEEMDWETDVDSPPVYSCNDFPKNLSKKPSRVDLAECPNTVRSIILDSAADRSRILSRWFSVPVEDWTCTLVEPFTRAPVTHCLPTALAFDPSMLEHTCVCPNALDLTVHPECPDRMWFLLARLMHTYLQVPCRLSRRPAELLRVLQAAVAVDHPALQHGLANLTDLNPSFLLSLLARVPLIHFCQLVRARMATEEELCLFHSKDHVITFGSILDPVSSNLSSLPVTTATSVAALASLSDSSSSSSDHAQMVFRLAQRLCKLNCGGFGVDSDTVWNPSTTARAARLAVGQVLCLAHKVASNQLRNGFALIRPPGHHAEPDQAMGFCYFNAVAVAAMHLLRSHGLGKVLILDWDIHHGNGTKLATSLHPGLVYVSIHRYDAGTFFPGTGPVNDQLTTSSTKHSRPDPDKLIENCQQEVRGFSHLDCAQLINVAWEVPADQTRMTSHPMDAGNRRAVWRQYYTRRKQRGRLDPRLSKDPDCAPTNSTGSLYSGTSARATNSIRCFCRSGPGADGASSGSSQPCSICLSNSMRSSLSSSVQSVSSFHSQPPTTTYPTNRIPVELPQRPCTHQQPNRRPLLGLSDAEYLAAMRCVVLPVAHEFQPDMILISAGFDAASGHGEALGGYAVSPGTFAWITRQCMALVNGRVVLALEGGYNPEVVSECVAACLNALLLPTPSTPWSPNLQLDPKHPPSSATVSAQSFDPEAYSVDAFQTACDWISTSELDRQPCPEAVANLLSTIRHQARSGWRCMQQACEENVGMSFSTAMQMEQQLVNQRRVSSASEKVPTDSTAWYSCGSPLTTGLAQLHMDQS</sequence>
<dbReference type="AlphaFoldDB" id="A0A8J4TCA3"/>
<dbReference type="Gene3D" id="3.40.800.20">
    <property type="entry name" value="Histone deacetylase domain"/>
    <property type="match status" value="2"/>
</dbReference>
<dbReference type="EC" id="3.5.1.98" evidence="3"/>
<keyword evidence="7" id="KW-0805">Transcription regulation</keyword>